<protein>
    <submittedName>
        <fullName evidence="1">Uncharacterized protein</fullName>
    </submittedName>
</protein>
<reference evidence="1" key="1">
    <citation type="journal article" date="2021" name="Proc. Natl. Acad. Sci. U.S.A.">
        <title>A Catalog of Tens of Thousands of Viruses from Human Metagenomes Reveals Hidden Associations with Chronic Diseases.</title>
        <authorList>
            <person name="Tisza M.J."/>
            <person name="Buck C.B."/>
        </authorList>
    </citation>
    <scope>NUCLEOTIDE SEQUENCE</scope>
    <source>
        <strain evidence="1">Ct2vX3</strain>
    </source>
</reference>
<dbReference type="EMBL" id="BK015535">
    <property type="protein sequence ID" value="DAE11652.1"/>
    <property type="molecule type" value="Genomic_DNA"/>
</dbReference>
<evidence type="ECO:0000313" key="1">
    <source>
        <dbReference type="EMBL" id="DAE11652.1"/>
    </source>
</evidence>
<accession>A0A8S5PZE9</accession>
<proteinExistence type="predicted"/>
<organism evidence="1">
    <name type="scientific">Siphoviridae sp. ct2vX3</name>
    <dbReference type="NCBI Taxonomy" id="2825318"/>
    <lineage>
        <taxon>Viruses</taxon>
        <taxon>Duplodnaviria</taxon>
        <taxon>Heunggongvirae</taxon>
        <taxon>Uroviricota</taxon>
        <taxon>Caudoviricetes</taxon>
    </lineage>
</organism>
<sequence>MKATDGEFTGTIHATDGEFTGIINATGGKIGNMTIGDVETGIESTKDVEIIANHGTTFQIDANNEVYPSKLDFRMVEKNITVPSTNNIRWEISSDFEQNSWLLVD</sequence>
<name>A0A8S5PZE9_9CAUD</name>